<evidence type="ECO:0000313" key="1">
    <source>
        <dbReference type="Proteomes" id="UP000079169"/>
    </source>
</evidence>
<name>A0A1S3DRX1_DIACI</name>
<dbReference type="RefSeq" id="XP_008486527.1">
    <property type="nucleotide sequence ID" value="XM_008488305.1"/>
</dbReference>
<keyword evidence="1" id="KW-1185">Reference proteome</keyword>
<organism evidence="1 2">
    <name type="scientific">Diaphorina citri</name>
    <name type="common">Asian citrus psyllid</name>
    <dbReference type="NCBI Taxonomy" id="121845"/>
    <lineage>
        <taxon>Eukaryota</taxon>
        <taxon>Metazoa</taxon>
        <taxon>Ecdysozoa</taxon>
        <taxon>Arthropoda</taxon>
        <taxon>Hexapoda</taxon>
        <taxon>Insecta</taxon>
        <taxon>Pterygota</taxon>
        <taxon>Neoptera</taxon>
        <taxon>Paraneoptera</taxon>
        <taxon>Hemiptera</taxon>
        <taxon>Sternorrhyncha</taxon>
        <taxon>Psylloidea</taxon>
        <taxon>Psyllidae</taxon>
        <taxon>Diaphorininae</taxon>
        <taxon>Diaphorina</taxon>
    </lineage>
</organism>
<proteinExistence type="predicted"/>
<accession>A0A1S3DRX1</accession>
<dbReference type="GeneID" id="103523244"/>
<feature type="non-terminal residue" evidence="2">
    <location>
        <position position="84"/>
    </location>
</feature>
<dbReference type="PaxDb" id="121845-A0A1S3DRX1"/>
<dbReference type="Proteomes" id="UP000079169">
    <property type="component" value="Unplaced"/>
</dbReference>
<gene>
    <name evidence="2" type="primary">LOC103523244</name>
</gene>
<reference evidence="2" key="1">
    <citation type="submission" date="2025-08" db="UniProtKB">
        <authorList>
            <consortium name="RefSeq"/>
        </authorList>
    </citation>
    <scope>IDENTIFICATION</scope>
</reference>
<evidence type="ECO:0000313" key="2">
    <source>
        <dbReference type="RefSeq" id="XP_008486527.1"/>
    </source>
</evidence>
<dbReference type="AlphaFoldDB" id="A0A1S3DRX1"/>
<dbReference type="FunFam" id="2.130.10.10:FF:002223">
    <property type="entry name" value="Cleavage and polyadenylation specific factor 1"/>
    <property type="match status" value="1"/>
</dbReference>
<sequence>MASNVADINDDELEVYGNQQATNVEITSYAFEVCDSLLNIGPCGNITMGEPAFLSEEFVNTAEPDIELVTTSGHGKNGALCILQ</sequence>
<dbReference type="STRING" id="121845.A0A1S3DRX1"/>
<protein>
    <submittedName>
        <fullName evidence="2">Cleavage and polyadenylation specificity factor subunit 1-like</fullName>
    </submittedName>
</protein>
<dbReference type="KEGG" id="dci:103523244"/>